<dbReference type="RefSeq" id="XP_008083195.1">
    <property type="nucleotide sequence ID" value="XM_008085004.1"/>
</dbReference>
<feature type="compositionally biased region" description="Acidic residues" evidence="1">
    <location>
        <begin position="231"/>
        <end position="241"/>
    </location>
</feature>
<gene>
    <name evidence="2" type="ORF">GLAREA_00244</name>
</gene>
<protein>
    <submittedName>
        <fullName evidence="2">Phosphoglycerate mutase-like protein</fullName>
    </submittedName>
</protein>
<sequence length="566" mass="64519">MNFVSGLPIVEVNKYLYDTIAAKIPTLDTMRNPLALDTSNPAAAYKKEYSGHTSFGHMPIVRLLSHVASINGEETTLPEAVPLLLDLSGQEQDTPDRPNRPIVVQPDELENHFRQFVLPTAVEQPFQIPQYAVDDGNEAEREIFWHEMKVPSALKNLLRFKPIRIPSFPRFTGQRKYPFKLKWRRPMVPNVTYHYPSSQVLKPKKPWGIWKAKQRGSSKQKPTGSSQENLIEIDEDDQTENDNDKPTESAKESQTETDEVKPTESAEETQTEIEESKQGDVEPRRRTVYFHLMRHGEAAHNIINPNIRVPHPDGGTVTAGSMLPNPPLTEKGFSQARQVSYTFPLHKITHIFSSPLVRTLQTALVAFEPILYSATAKAPVIIAWKDLREWGNRPCSTGDNLEKLKEDFRNYPIHFGLLEEGWEENDDKECYCCRRSRYIRVRNDLARLSQILLNGGNFKGLVFPPHTGRNDLHVMLVSHGGFLSTLKYSGELAVEEPEHSENSEKVPEDRKQYFDNAEICSCEVVEVEIRKDNGKLEFPIALAETGGYLRGVEGTFYYRRMAPREP</sequence>
<organism evidence="2 3">
    <name type="scientific">Glarea lozoyensis (strain ATCC 20868 / MF5171)</name>
    <dbReference type="NCBI Taxonomy" id="1116229"/>
    <lineage>
        <taxon>Eukaryota</taxon>
        <taxon>Fungi</taxon>
        <taxon>Dikarya</taxon>
        <taxon>Ascomycota</taxon>
        <taxon>Pezizomycotina</taxon>
        <taxon>Leotiomycetes</taxon>
        <taxon>Helotiales</taxon>
        <taxon>Helotiaceae</taxon>
        <taxon>Glarea</taxon>
    </lineage>
</organism>
<dbReference type="AlphaFoldDB" id="S3DAS5"/>
<dbReference type="HOGENOM" id="CLU_481505_0_0_1"/>
<dbReference type="SUPFAM" id="SSF53254">
    <property type="entry name" value="Phosphoglycerate mutase-like"/>
    <property type="match status" value="1"/>
</dbReference>
<evidence type="ECO:0000313" key="2">
    <source>
        <dbReference type="EMBL" id="EPE29086.1"/>
    </source>
</evidence>
<evidence type="ECO:0000313" key="3">
    <source>
        <dbReference type="Proteomes" id="UP000016922"/>
    </source>
</evidence>
<dbReference type="KEGG" id="glz:GLAREA_00244"/>
<evidence type="ECO:0000256" key="1">
    <source>
        <dbReference type="SAM" id="MobiDB-lite"/>
    </source>
</evidence>
<dbReference type="InterPro" id="IPR013078">
    <property type="entry name" value="His_Pase_superF_clade-1"/>
</dbReference>
<proteinExistence type="predicted"/>
<dbReference type="EMBL" id="KE145367">
    <property type="protein sequence ID" value="EPE29086.1"/>
    <property type="molecule type" value="Genomic_DNA"/>
</dbReference>
<dbReference type="Proteomes" id="UP000016922">
    <property type="component" value="Unassembled WGS sequence"/>
</dbReference>
<feature type="region of interest" description="Disordered" evidence="1">
    <location>
        <begin position="211"/>
        <end position="284"/>
    </location>
</feature>
<feature type="compositionally biased region" description="Basic and acidic residues" evidence="1">
    <location>
        <begin position="274"/>
        <end position="284"/>
    </location>
</feature>
<dbReference type="InterPro" id="IPR029033">
    <property type="entry name" value="His_PPase_superfam"/>
</dbReference>
<dbReference type="GeneID" id="19459304"/>
<keyword evidence="3" id="KW-1185">Reference proteome</keyword>
<dbReference type="OrthoDB" id="496981at2759"/>
<dbReference type="GO" id="GO:0016791">
    <property type="term" value="F:phosphatase activity"/>
    <property type="evidence" value="ECO:0007669"/>
    <property type="project" value="TreeGrafter"/>
</dbReference>
<dbReference type="Pfam" id="PF00300">
    <property type="entry name" value="His_Phos_1"/>
    <property type="match status" value="1"/>
</dbReference>
<dbReference type="InterPro" id="IPR050275">
    <property type="entry name" value="PGM_Phosphatase"/>
</dbReference>
<feature type="compositionally biased region" description="Polar residues" evidence="1">
    <location>
        <begin position="219"/>
        <end position="229"/>
    </location>
</feature>
<dbReference type="PANTHER" id="PTHR48100:SF54">
    <property type="entry name" value="PHOSPHATASE SPAC5H10.03-RELATED"/>
    <property type="match status" value="1"/>
</dbReference>
<dbReference type="GO" id="GO:0005737">
    <property type="term" value="C:cytoplasm"/>
    <property type="evidence" value="ECO:0007669"/>
    <property type="project" value="TreeGrafter"/>
</dbReference>
<dbReference type="PANTHER" id="PTHR48100">
    <property type="entry name" value="BROAD-SPECIFICITY PHOSPHATASE YOR283W-RELATED"/>
    <property type="match status" value="1"/>
</dbReference>
<accession>S3DAS5</accession>
<name>S3DAS5_GLAL2</name>
<dbReference type="SMART" id="SM00855">
    <property type="entry name" value="PGAM"/>
    <property type="match status" value="1"/>
</dbReference>
<reference evidence="2 3" key="1">
    <citation type="journal article" date="2013" name="BMC Genomics">
        <title>Genomics-driven discovery of the pneumocandin biosynthetic gene cluster in the fungus Glarea lozoyensis.</title>
        <authorList>
            <person name="Chen L."/>
            <person name="Yue Q."/>
            <person name="Zhang X."/>
            <person name="Xiang M."/>
            <person name="Wang C."/>
            <person name="Li S."/>
            <person name="Che Y."/>
            <person name="Ortiz-Lopez F.J."/>
            <person name="Bills G.F."/>
            <person name="Liu X."/>
            <person name="An Z."/>
        </authorList>
    </citation>
    <scope>NUCLEOTIDE SEQUENCE [LARGE SCALE GENOMIC DNA]</scope>
    <source>
        <strain evidence="3">ATCC 20868 / MF5171</strain>
    </source>
</reference>
<dbReference type="CDD" id="cd07067">
    <property type="entry name" value="HP_PGM_like"/>
    <property type="match status" value="1"/>
</dbReference>
<feature type="compositionally biased region" description="Basic and acidic residues" evidence="1">
    <location>
        <begin position="242"/>
        <end position="264"/>
    </location>
</feature>
<dbReference type="Gene3D" id="3.40.50.1240">
    <property type="entry name" value="Phosphoglycerate mutase-like"/>
    <property type="match status" value="1"/>
</dbReference>